<dbReference type="SMART" id="SM00387">
    <property type="entry name" value="HATPase_c"/>
    <property type="match status" value="1"/>
</dbReference>
<dbReference type="Pfam" id="PF00672">
    <property type="entry name" value="HAMP"/>
    <property type="match status" value="1"/>
</dbReference>
<comment type="subcellular location">
    <subcellularLocation>
        <location evidence="2">Cell membrane</location>
    </subcellularLocation>
</comment>
<evidence type="ECO:0000256" key="11">
    <source>
        <dbReference type="SAM" id="Phobius"/>
    </source>
</evidence>
<proteinExistence type="predicted"/>
<dbReference type="InterPro" id="IPR005467">
    <property type="entry name" value="His_kinase_dom"/>
</dbReference>
<evidence type="ECO:0000256" key="1">
    <source>
        <dbReference type="ARBA" id="ARBA00000085"/>
    </source>
</evidence>
<dbReference type="GO" id="GO:0000155">
    <property type="term" value="F:phosphorelay sensor kinase activity"/>
    <property type="evidence" value="ECO:0007669"/>
    <property type="project" value="InterPro"/>
</dbReference>
<gene>
    <name evidence="15" type="primary">mtrB_1</name>
    <name evidence="15" type="ORF">MP11Mi_13020</name>
</gene>
<dbReference type="InterPro" id="IPR003594">
    <property type="entry name" value="HATPase_dom"/>
</dbReference>
<dbReference type="InterPro" id="IPR036890">
    <property type="entry name" value="HATPase_C_sf"/>
</dbReference>
<dbReference type="AlphaFoldDB" id="A0AA97CW18"/>
<keyword evidence="8 11" id="KW-1133">Transmembrane helix</keyword>
<dbReference type="SMART" id="SM00388">
    <property type="entry name" value="HisKA"/>
    <property type="match status" value="1"/>
</dbReference>
<feature type="signal peptide" evidence="12">
    <location>
        <begin position="1"/>
        <end position="20"/>
    </location>
</feature>
<evidence type="ECO:0000256" key="2">
    <source>
        <dbReference type="ARBA" id="ARBA00004236"/>
    </source>
</evidence>
<reference evidence="15" key="1">
    <citation type="submission" date="2023-06" db="EMBL/GenBank/DDBJ databases">
        <title>Gordonia sp. nov. and Pseudochrobactrum sp. nov., two species isolated from the burying beetle Nicrophorus vespilloides.</title>
        <authorList>
            <person name="Poehlein A."/>
            <person name="Guzman J."/>
            <person name="Daniel R."/>
            <person name="Vilcinskas A."/>
        </authorList>
    </citation>
    <scope>NUCLEOTIDE SEQUENCE</scope>
    <source>
        <strain evidence="15">MP11Mi</strain>
    </source>
</reference>
<dbReference type="PROSITE" id="PS50109">
    <property type="entry name" value="HIS_KIN"/>
    <property type="match status" value="1"/>
</dbReference>
<accession>A0AA97CW18</accession>
<evidence type="ECO:0000256" key="12">
    <source>
        <dbReference type="SAM" id="SignalP"/>
    </source>
</evidence>
<dbReference type="CDD" id="cd00075">
    <property type="entry name" value="HATPase"/>
    <property type="match status" value="1"/>
</dbReference>
<feature type="chain" id="PRO_5041721928" description="histidine kinase" evidence="12">
    <location>
        <begin position="21"/>
        <end position="459"/>
    </location>
</feature>
<evidence type="ECO:0000256" key="9">
    <source>
        <dbReference type="ARBA" id="ARBA00023012"/>
    </source>
</evidence>
<dbReference type="EMBL" id="CP128986">
    <property type="protein sequence ID" value="WOC12219.1"/>
    <property type="molecule type" value="Genomic_DNA"/>
</dbReference>
<evidence type="ECO:0000256" key="5">
    <source>
        <dbReference type="ARBA" id="ARBA00022679"/>
    </source>
</evidence>
<feature type="domain" description="Histidine kinase" evidence="13">
    <location>
        <begin position="231"/>
        <end position="437"/>
    </location>
</feature>
<keyword evidence="12" id="KW-0732">Signal</keyword>
<dbReference type="CDD" id="cd00082">
    <property type="entry name" value="HisKA"/>
    <property type="match status" value="1"/>
</dbReference>
<dbReference type="CDD" id="cd06225">
    <property type="entry name" value="HAMP"/>
    <property type="match status" value="1"/>
</dbReference>
<dbReference type="SUPFAM" id="SSF47384">
    <property type="entry name" value="Homodimeric domain of signal transducing histidine kinase"/>
    <property type="match status" value="1"/>
</dbReference>
<dbReference type="SMART" id="SM00304">
    <property type="entry name" value="HAMP"/>
    <property type="match status" value="1"/>
</dbReference>
<dbReference type="Gene3D" id="6.10.340.10">
    <property type="match status" value="1"/>
</dbReference>
<evidence type="ECO:0000313" key="15">
    <source>
        <dbReference type="EMBL" id="WOC12219.1"/>
    </source>
</evidence>
<dbReference type="PROSITE" id="PS50885">
    <property type="entry name" value="HAMP"/>
    <property type="match status" value="1"/>
</dbReference>
<feature type="transmembrane region" description="Helical" evidence="11">
    <location>
        <begin position="139"/>
        <end position="162"/>
    </location>
</feature>
<evidence type="ECO:0000259" key="14">
    <source>
        <dbReference type="PROSITE" id="PS50885"/>
    </source>
</evidence>
<keyword evidence="7 15" id="KW-0418">Kinase</keyword>
<dbReference type="InterPro" id="IPR003660">
    <property type="entry name" value="HAMP_dom"/>
</dbReference>
<dbReference type="PANTHER" id="PTHR45436">
    <property type="entry name" value="SENSOR HISTIDINE KINASE YKOH"/>
    <property type="match status" value="1"/>
</dbReference>
<dbReference type="Pfam" id="PF02518">
    <property type="entry name" value="HATPase_c"/>
    <property type="match status" value="1"/>
</dbReference>
<dbReference type="GO" id="GO:0005886">
    <property type="term" value="C:plasma membrane"/>
    <property type="evidence" value="ECO:0007669"/>
    <property type="project" value="UniProtKB-SubCell"/>
</dbReference>
<evidence type="ECO:0000256" key="4">
    <source>
        <dbReference type="ARBA" id="ARBA00022553"/>
    </source>
</evidence>
<name>A0AA97CW18_9ACTN</name>
<dbReference type="InterPro" id="IPR003661">
    <property type="entry name" value="HisK_dim/P_dom"/>
</dbReference>
<comment type="catalytic activity">
    <reaction evidence="1">
        <text>ATP + protein L-histidine = ADP + protein N-phospho-L-histidine.</text>
        <dbReference type="EC" id="2.7.13.3"/>
    </reaction>
</comment>
<dbReference type="Pfam" id="PF00512">
    <property type="entry name" value="HisKA"/>
    <property type="match status" value="1"/>
</dbReference>
<dbReference type="SUPFAM" id="SSF55874">
    <property type="entry name" value="ATPase domain of HSP90 chaperone/DNA topoisomerase II/histidine kinase"/>
    <property type="match status" value="1"/>
</dbReference>
<evidence type="ECO:0000256" key="8">
    <source>
        <dbReference type="ARBA" id="ARBA00022989"/>
    </source>
</evidence>
<dbReference type="PRINTS" id="PR00344">
    <property type="entry name" value="BCTRLSENSOR"/>
</dbReference>
<keyword evidence="5 15" id="KW-0808">Transferase</keyword>
<evidence type="ECO:0000256" key="6">
    <source>
        <dbReference type="ARBA" id="ARBA00022692"/>
    </source>
</evidence>
<keyword evidence="9" id="KW-0902">Two-component regulatory system</keyword>
<evidence type="ECO:0000256" key="10">
    <source>
        <dbReference type="ARBA" id="ARBA00023136"/>
    </source>
</evidence>
<protein>
    <recommendedName>
        <fullName evidence="3">histidine kinase</fullName>
        <ecNumber evidence="3">2.7.13.3</ecNumber>
    </recommendedName>
</protein>
<dbReference type="Gene3D" id="3.30.565.10">
    <property type="entry name" value="Histidine kinase-like ATPase, C-terminal domain"/>
    <property type="match status" value="1"/>
</dbReference>
<keyword evidence="6 11" id="KW-0812">Transmembrane</keyword>
<organism evidence="15">
    <name type="scientific">Gordonia sp. MP11Mi</name>
    <dbReference type="NCBI Taxonomy" id="3022769"/>
    <lineage>
        <taxon>Bacteria</taxon>
        <taxon>Bacillati</taxon>
        <taxon>Actinomycetota</taxon>
        <taxon>Actinomycetes</taxon>
        <taxon>Mycobacteriales</taxon>
        <taxon>Gordoniaceae</taxon>
        <taxon>Gordonia</taxon>
    </lineage>
</organism>
<dbReference type="PANTHER" id="PTHR45436:SF5">
    <property type="entry name" value="SENSOR HISTIDINE KINASE TRCS"/>
    <property type="match status" value="1"/>
</dbReference>
<keyword evidence="10 11" id="KW-0472">Membrane</keyword>
<dbReference type="EC" id="2.7.13.3" evidence="3"/>
<dbReference type="InterPro" id="IPR004358">
    <property type="entry name" value="Sig_transdc_His_kin-like_C"/>
</dbReference>
<dbReference type="InterPro" id="IPR050428">
    <property type="entry name" value="TCS_sensor_his_kinase"/>
</dbReference>
<evidence type="ECO:0000256" key="7">
    <source>
        <dbReference type="ARBA" id="ARBA00022777"/>
    </source>
</evidence>
<feature type="domain" description="HAMP" evidence="14">
    <location>
        <begin position="163"/>
        <end position="216"/>
    </location>
</feature>
<dbReference type="Gene3D" id="1.10.287.130">
    <property type="match status" value="1"/>
</dbReference>
<sequence>MLGTVIVVCATALGAGGALALSARSWVYNSAQQDAYKEFSREIDAQVKLADGDLPTPANMVVTRDGRDVSGSHALASEIPDSLRESVDSAGPDLYKFERLSNDWVAIGYKARDRPSSPHDVAYFTVRPLEGVQAKLDRLMILLALSVGGSVVLGVAFGALVVRAVVRPLRVVESTAEKIADGGDSSIRMPSTGVRELHRMTESLNDMLEKNVAVVSLLRDEEQRAKRFVADVSHELRSPLAALVPTAEVLGEELADDPGVRGRAARILSQEITALASLVEDLLEMTRRDAGLASIAVESVDVTALITEELRRRGWQHVTVCGEASVFVTDPRRLTAVVTNLVGNALRHGAEPVAVRLDQREETLTVTVSDHGPGVPADHVTRIFERLYKASDARTRTGGAGLGLAIARENAQLLGGDVSYQRVGDVTEFVVRIAAPVRSSSIRPESSTTRGGRNFDGSF</sequence>
<evidence type="ECO:0000259" key="13">
    <source>
        <dbReference type="PROSITE" id="PS50109"/>
    </source>
</evidence>
<dbReference type="InterPro" id="IPR036097">
    <property type="entry name" value="HisK_dim/P_sf"/>
</dbReference>
<evidence type="ECO:0000256" key="3">
    <source>
        <dbReference type="ARBA" id="ARBA00012438"/>
    </source>
</evidence>
<keyword evidence="4" id="KW-0597">Phosphoprotein</keyword>